<comment type="caution">
    <text evidence="3">The sequence shown here is derived from an EMBL/GenBank/DDBJ whole genome shotgun (WGS) entry which is preliminary data.</text>
</comment>
<name>A0A4Z0C7Y2_9BURK</name>
<sequence length="301" mass="32877">MSPASRLARLQRWVPTGLLAASIASLVLLWPQSPLLACVIALMVALAHAWVLGLEFILLRVASRGDPTPAPSPRQLAAAWGREVILDMVVFGWRQPFDWNRVPDQLQAAPGKVGIVFIHGFVCNRGFWTPWMRQARDRGHAFAAVNLEPVFCSIDEYCATIDRAVDAVTRATGRPPLLVSHSMGGLAARAWLRHCGGRARAAHVVTIATPHGGTWLARFSRLPPGRDMRIGCDWISALPGTEPDATRLFTCWYSNCDNVVFPPTTATLPGADNRLFEGAAHVDLAFRPAVIDHTFALAGRL</sequence>
<evidence type="ECO:0000313" key="4">
    <source>
        <dbReference type="Proteomes" id="UP000298180"/>
    </source>
</evidence>
<protein>
    <submittedName>
        <fullName evidence="3">Permease</fullName>
    </submittedName>
</protein>
<dbReference type="Pfam" id="PF12697">
    <property type="entry name" value="Abhydrolase_6"/>
    <property type="match status" value="1"/>
</dbReference>
<dbReference type="AlphaFoldDB" id="A0A4Z0C7Y2"/>
<dbReference type="Proteomes" id="UP000298180">
    <property type="component" value="Unassembled WGS sequence"/>
</dbReference>
<gene>
    <name evidence="3" type="ORF">EZ313_10965</name>
</gene>
<dbReference type="PANTHER" id="PTHR37946:SF1">
    <property type="entry name" value="SLL1969 PROTEIN"/>
    <property type="match status" value="1"/>
</dbReference>
<keyword evidence="1" id="KW-0812">Transmembrane</keyword>
<dbReference type="InterPro" id="IPR029058">
    <property type="entry name" value="AB_hydrolase_fold"/>
</dbReference>
<feature type="domain" description="AB hydrolase-1" evidence="2">
    <location>
        <begin position="115"/>
        <end position="235"/>
    </location>
</feature>
<reference evidence="3 4" key="1">
    <citation type="submission" date="2019-03" db="EMBL/GenBank/DDBJ databases">
        <title>Ramlibacter henchirensis DSM 14656, whole genome shotgun sequence.</title>
        <authorList>
            <person name="Zhang X."/>
            <person name="Feng G."/>
            <person name="Zhu H."/>
        </authorList>
    </citation>
    <scope>NUCLEOTIDE SEQUENCE [LARGE SCALE GENOMIC DNA]</scope>
    <source>
        <strain evidence="3 4">DSM 14656</strain>
    </source>
</reference>
<dbReference type="OrthoDB" id="275181at2"/>
<evidence type="ECO:0000313" key="3">
    <source>
        <dbReference type="EMBL" id="TFZ07104.1"/>
    </source>
</evidence>
<dbReference type="PANTHER" id="PTHR37946">
    <property type="entry name" value="SLL1969 PROTEIN"/>
    <property type="match status" value="1"/>
</dbReference>
<keyword evidence="1" id="KW-1133">Transmembrane helix</keyword>
<keyword evidence="1" id="KW-0472">Membrane</keyword>
<evidence type="ECO:0000259" key="2">
    <source>
        <dbReference type="Pfam" id="PF12697"/>
    </source>
</evidence>
<accession>A0A4Z0C7Y2</accession>
<dbReference type="Gene3D" id="3.40.50.1820">
    <property type="entry name" value="alpha/beta hydrolase"/>
    <property type="match status" value="1"/>
</dbReference>
<dbReference type="RefSeq" id="WP_135263184.1">
    <property type="nucleotide sequence ID" value="NZ_SMLM01000001.1"/>
</dbReference>
<evidence type="ECO:0000256" key="1">
    <source>
        <dbReference type="SAM" id="Phobius"/>
    </source>
</evidence>
<feature type="transmembrane region" description="Helical" evidence="1">
    <location>
        <begin position="36"/>
        <end position="59"/>
    </location>
</feature>
<dbReference type="SUPFAM" id="SSF53474">
    <property type="entry name" value="alpha/beta-Hydrolases"/>
    <property type="match status" value="1"/>
</dbReference>
<dbReference type="EMBL" id="SMLM01000001">
    <property type="protein sequence ID" value="TFZ07104.1"/>
    <property type="molecule type" value="Genomic_DNA"/>
</dbReference>
<feature type="transmembrane region" description="Helical" evidence="1">
    <location>
        <begin position="12"/>
        <end position="30"/>
    </location>
</feature>
<dbReference type="InterPro" id="IPR000073">
    <property type="entry name" value="AB_hydrolase_1"/>
</dbReference>
<organism evidence="3 4">
    <name type="scientific">Ramlibacter henchirensis</name>
    <dbReference type="NCBI Taxonomy" id="204072"/>
    <lineage>
        <taxon>Bacteria</taxon>
        <taxon>Pseudomonadati</taxon>
        <taxon>Pseudomonadota</taxon>
        <taxon>Betaproteobacteria</taxon>
        <taxon>Burkholderiales</taxon>
        <taxon>Comamonadaceae</taxon>
        <taxon>Ramlibacter</taxon>
    </lineage>
</organism>
<proteinExistence type="predicted"/>
<keyword evidence="4" id="KW-1185">Reference proteome</keyword>